<dbReference type="InParanoid" id="G8YBQ9"/>
<dbReference type="HOGENOM" id="CLU_077719_1_0_1"/>
<feature type="compositionally biased region" description="Basic and acidic residues" evidence="1">
    <location>
        <begin position="50"/>
        <end position="62"/>
    </location>
</feature>
<feature type="compositionally biased region" description="Basic and acidic residues" evidence="1">
    <location>
        <begin position="193"/>
        <end position="218"/>
    </location>
</feature>
<dbReference type="OrthoDB" id="3994490at2759"/>
<dbReference type="STRING" id="559304.G8YBQ9"/>
<name>G8YBQ9_PICSO</name>
<protein>
    <submittedName>
        <fullName evidence="2">Piso0_002115 protein</fullName>
    </submittedName>
</protein>
<dbReference type="OMA" id="PWKCIDL"/>
<dbReference type="AlphaFoldDB" id="G8YBQ9"/>
<keyword evidence="3" id="KW-1185">Reference proteome</keyword>
<evidence type="ECO:0000313" key="3">
    <source>
        <dbReference type="Proteomes" id="UP000005222"/>
    </source>
</evidence>
<evidence type="ECO:0000313" key="2">
    <source>
        <dbReference type="EMBL" id="CCE82390.1"/>
    </source>
</evidence>
<feature type="compositionally biased region" description="Basic residues" evidence="1">
    <location>
        <begin position="219"/>
        <end position="234"/>
    </location>
</feature>
<dbReference type="Proteomes" id="UP000005222">
    <property type="component" value="Chromosome J"/>
</dbReference>
<reference evidence="2 3" key="1">
    <citation type="journal article" date="2012" name="G3 (Bethesda)">
        <title>Pichia sorbitophila, an interspecies yeast hybrid reveals early steps of genome resolution following polyploidization.</title>
        <authorList>
            <person name="Leh Louis V."/>
            <person name="Despons L."/>
            <person name="Friedrich A."/>
            <person name="Martin T."/>
            <person name="Durrens P."/>
            <person name="Casaregola S."/>
            <person name="Neuveglise C."/>
            <person name="Fairhead C."/>
            <person name="Marck C."/>
            <person name="Cruz J.A."/>
            <person name="Straub M.L."/>
            <person name="Kugler V."/>
            <person name="Sacerdot C."/>
            <person name="Uzunov Z."/>
            <person name="Thierry A."/>
            <person name="Weiss S."/>
            <person name="Bleykasten C."/>
            <person name="De Montigny J."/>
            <person name="Jacques N."/>
            <person name="Jung P."/>
            <person name="Lemaire M."/>
            <person name="Mallet S."/>
            <person name="Morel G."/>
            <person name="Richard G.F."/>
            <person name="Sarkar A."/>
            <person name="Savel G."/>
            <person name="Schacherer J."/>
            <person name="Seret M.L."/>
            <person name="Talla E."/>
            <person name="Samson G."/>
            <person name="Jubin C."/>
            <person name="Poulain J."/>
            <person name="Vacherie B."/>
            <person name="Barbe V."/>
            <person name="Pelletier E."/>
            <person name="Sherman D.J."/>
            <person name="Westhof E."/>
            <person name="Weissenbach J."/>
            <person name="Baret P.V."/>
            <person name="Wincker P."/>
            <person name="Gaillardin C."/>
            <person name="Dujon B."/>
            <person name="Souciet J.L."/>
        </authorList>
    </citation>
    <scope>NUCLEOTIDE SEQUENCE [LARGE SCALE GENOMIC DNA]</scope>
    <source>
        <strain evidence="3">ATCC MYA-4447 / BCRC 22081 / CBS 7064 / NBRC 10061 / NRRL Y-12695</strain>
    </source>
</reference>
<feature type="region of interest" description="Disordered" evidence="1">
    <location>
        <begin position="174"/>
        <end position="254"/>
    </location>
</feature>
<feature type="region of interest" description="Disordered" evidence="1">
    <location>
        <begin position="83"/>
        <end position="106"/>
    </location>
</feature>
<dbReference type="FunCoup" id="G8YBQ9">
    <property type="interactions" value="29"/>
</dbReference>
<organism evidence="2 3">
    <name type="scientific">Pichia sorbitophila (strain ATCC MYA-4447 / BCRC 22081 / CBS 7064 / NBRC 10061 / NRRL Y-12695)</name>
    <name type="common">Hybrid yeast</name>
    <dbReference type="NCBI Taxonomy" id="559304"/>
    <lineage>
        <taxon>Eukaryota</taxon>
        <taxon>Fungi</taxon>
        <taxon>Dikarya</taxon>
        <taxon>Ascomycota</taxon>
        <taxon>Saccharomycotina</taxon>
        <taxon>Pichiomycetes</taxon>
        <taxon>Debaryomycetaceae</taxon>
        <taxon>Millerozyma</taxon>
    </lineage>
</organism>
<dbReference type="Pfam" id="PF09428">
    <property type="entry name" value="DUF2011"/>
    <property type="match status" value="1"/>
</dbReference>
<sequence>MSGFKVISRSDLIDPGFENGSDDGDDGLEYMKQVSIDIIDNQADQGDFDSSNHKENEAKEDQNNDEEISDEFDFPLFSAVSNTAVEDDETEDRGRSETRTMKVSLREPSIETVKNIRPDSYYFASYSEDDRSKFLVAAVSAEDVYAQGASLGSLATSFPRKCLDLKEHNLKIESEQRKLKKQKRRPGKKKREQKIVGKERNTEREKKQRLLEKQMEARKLKKMFHKRGGKKNKKKAVESGATADKAQAPKYRTE</sequence>
<evidence type="ECO:0000256" key="1">
    <source>
        <dbReference type="SAM" id="MobiDB-lite"/>
    </source>
</evidence>
<dbReference type="eggNOG" id="ENOG502S1HU">
    <property type="taxonomic scope" value="Eukaryota"/>
</dbReference>
<feature type="compositionally biased region" description="Basic residues" evidence="1">
    <location>
        <begin position="178"/>
        <end position="192"/>
    </location>
</feature>
<feature type="region of interest" description="Disordered" evidence="1">
    <location>
        <begin position="1"/>
        <end position="71"/>
    </location>
</feature>
<gene>
    <name evidence="2" type="primary">Piso0_002115</name>
    <name evidence="2" type="ORF">GNLVRS01_PISO0J04981g</name>
</gene>
<dbReference type="InterPro" id="IPR018555">
    <property type="entry name" value="C630.06c-like"/>
</dbReference>
<accession>G8YBQ9</accession>
<dbReference type="EMBL" id="FO082050">
    <property type="protein sequence ID" value="CCE82390.1"/>
    <property type="molecule type" value="Genomic_DNA"/>
</dbReference>
<proteinExistence type="predicted"/>
<feature type="compositionally biased region" description="Basic and acidic residues" evidence="1">
    <location>
        <begin position="92"/>
        <end position="106"/>
    </location>
</feature>